<evidence type="ECO:0000256" key="6">
    <source>
        <dbReference type="PIRSR" id="PIRSR005091-1"/>
    </source>
</evidence>
<comment type="caution">
    <text evidence="11">The sequence shown here is derived from an EMBL/GenBank/DDBJ whole genome shotgun (WGS) entry which is preliminary data.</text>
</comment>
<dbReference type="GO" id="GO:0046872">
    <property type="term" value="F:metal ion binding"/>
    <property type="evidence" value="ECO:0007669"/>
    <property type="project" value="UniProtKB-KW"/>
</dbReference>
<accession>A0A4Y9IIS9</accession>
<dbReference type="SUPFAM" id="SSF53649">
    <property type="entry name" value="Alkaline phosphatase-like"/>
    <property type="match status" value="1"/>
</dbReference>
<evidence type="ECO:0000256" key="1">
    <source>
        <dbReference type="ARBA" id="ARBA00004651"/>
    </source>
</evidence>
<feature type="transmembrane region" description="Helical" evidence="9">
    <location>
        <begin position="55"/>
        <end position="79"/>
    </location>
</feature>
<feature type="binding site" evidence="8">
    <location>
        <position position="505"/>
    </location>
    <ligand>
        <name>Mn(2+)</name>
        <dbReference type="ChEBI" id="CHEBI:29035"/>
    </ligand>
</feature>
<evidence type="ECO:0000256" key="2">
    <source>
        <dbReference type="ARBA" id="ARBA00022475"/>
    </source>
</evidence>
<dbReference type="GO" id="GO:0005886">
    <property type="term" value="C:plasma membrane"/>
    <property type="evidence" value="ECO:0007669"/>
    <property type="project" value="UniProtKB-SubCell"/>
</dbReference>
<dbReference type="InterPro" id="IPR012160">
    <property type="entry name" value="LtaS-like"/>
</dbReference>
<evidence type="ECO:0000256" key="4">
    <source>
        <dbReference type="ARBA" id="ARBA00022989"/>
    </source>
</evidence>
<comment type="subcellular location">
    <subcellularLocation>
        <location evidence="1">Cell membrane</location>
        <topology evidence="1">Multi-pass membrane protein</topology>
    </subcellularLocation>
</comment>
<dbReference type="PANTHER" id="PTHR47371">
    <property type="entry name" value="LIPOTEICHOIC ACID SYNTHASE"/>
    <property type="match status" value="1"/>
</dbReference>
<feature type="transmembrane region" description="Helical" evidence="9">
    <location>
        <begin position="181"/>
        <end position="199"/>
    </location>
</feature>
<keyword evidence="2" id="KW-1003">Cell membrane</keyword>
<dbReference type="OrthoDB" id="9777768at2"/>
<feature type="transmembrane region" description="Helical" evidence="9">
    <location>
        <begin position="91"/>
        <end position="116"/>
    </location>
</feature>
<evidence type="ECO:0000259" key="10">
    <source>
        <dbReference type="Pfam" id="PF00884"/>
    </source>
</evidence>
<dbReference type="CDD" id="cd16015">
    <property type="entry name" value="LTA_synthase"/>
    <property type="match status" value="1"/>
</dbReference>
<organism evidence="11 12">
    <name type="scientific">Dysgonomonas mossii</name>
    <dbReference type="NCBI Taxonomy" id="163665"/>
    <lineage>
        <taxon>Bacteria</taxon>
        <taxon>Pseudomonadati</taxon>
        <taxon>Bacteroidota</taxon>
        <taxon>Bacteroidia</taxon>
        <taxon>Bacteroidales</taxon>
        <taxon>Dysgonomonadaceae</taxon>
        <taxon>Dysgonomonas</taxon>
    </lineage>
</organism>
<dbReference type="Gene3D" id="3.40.720.10">
    <property type="entry name" value="Alkaline Phosphatase, subunit A"/>
    <property type="match status" value="1"/>
</dbReference>
<evidence type="ECO:0000256" key="5">
    <source>
        <dbReference type="ARBA" id="ARBA00023136"/>
    </source>
</evidence>
<feature type="active site" evidence="6">
    <location>
        <position position="336"/>
    </location>
</feature>
<dbReference type="InterPro" id="IPR050448">
    <property type="entry name" value="OpgB/LTA_synthase_biosynth"/>
</dbReference>
<evidence type="ECO:0000256" key="7">
    <source>
        <dbReference type="PIRSR" id="PIRSR005091-2"/>
    </source>
</evidence>
<keyword evidence="7" id="KW-0479">Metal-binding</keyword>
<keyword evidence="5 9" id="KW-0472">Membrane</keyword>
<dbReference type="PIRSF" id="PIRSF005091">
    <property type="entry name" value="Mmb_sulf_HI1246"/>
    <property type="match status" value="1"/>
</dbReference>
<feature type="binding site" evidence="8">
    <location>
        <position position="296"/>
    </location>
    <ligand>
        <name>Mn(2+)</name>
        <dbReference type="ChEBI" id="CHEBI:29035"/>
    </ligand>
</feature>
<evidence type="ECO:0000256" key="8">
    <source>
        <dbReference type="PIRSR" id="PIRSR005091-3"/>
    </source>
</evidence>
<dbReference type="PANTHER" id="PTHR47371:SF3">
    <property type="entry name" value="PHOSPHOGLYCEROL TRANSFERASE I"/>
    <property type="match status" value="1"/>
</dbReference>
<evidence type="ECO:0000313" key="12">
    <source>
        <dbReference type="Proteomes" id="UP000298285"/>
    </source>
</evidence>
<dbReference type="InterPro" id="IPR000917">
    <property type="entry name" value="Sulfatase_N"/>
</dbReference>
<feature type="binding site" evidence="8">
    <location>
        <position position="336"/>
    </location>
    <ligand>
        <name>Mn(2+)</name>
        <dbReference type="ChEBI" id="CHEBI:29035"/>
    </ligand>
</feature>
<gene>
    <name evidence="11" type="ORF">E4T88_15765</name>
</gene>
<dbReference type="EMBL" id="SPPK01000006">
    <property type="protein sequence ID" value="TFU87170.1"/>
    <property type="molecule type" value="Genomic_DNA"/>
</dbReference>
<evidence type="ECO:0000256" key="3">
    <source>
        <dbReference type="ARBA" id="ARBA00022692"/>
    </source>
</evidence>
<protein>
    <submittedName>
        <fullName evidence="11">Alkaline phosphatase family protein</fullName>
    </submittedName>
</protein>
<dbReference type="Pfam" id="PF00884">
    <property type="entry name" value="Sulfatase"/>
    <property type="match status" value="1"/>
</dbReference>
<keyword evidence="7" id="KW-0464">Manganese</keyword>
<dbReference type="AlphaFoldDB" id="A0A4Y9IIS9"/>
<feature type="transmembrane region" description="Helical" evidence="9">
    <location>
        <begin position="7"/>
        <end position="24"/>
    </location>
</feature>
<evidence type="ECO:0000256" key="9">
    <source>
        <dbReference type="SAM" id="Phobius"/>
    </source>
</evidence>
<name>A0A4Y9IIS9_9BACT</name>
<evidence type="ECO:0000313" key="11">
    <source>
        <dbReference type="EMBL" id="TFU87170.1"/>
    </source>
</evidence>
<dbReference type="InterPro" id="IPR017850">
    <property type="entry name" value="Alkaline_phosphatase_core_sf"/>
</dbReference>
<feature type="binding site" evidence="7">
    <location>
        <position position="453"/>
    </location>
    <ligand>
        <name>substrate</name>
    </ligand>
</feature>
<feature type="domain" description="Sulfatase N-terminal" evidence="10">
    <location>
        <begin position="289"/>
        <end position="557"/>
    </location>
</feature>
<feature type="binding site" evidence="8">
    <location>
        <position position="504"/>
    </location>
    <ligand>
        <name>Mn(2+)</name>
        <dbReference type="ChEBI" id="CHEBI:29035"/>
    </ligand>
</feature>
<keyword evidence="3 9" id="KW-0812">Transmembrane</keyword>
<reference evidence="11 12" key="1">
    <citation type="submission" date="2019-03" db="EMBL/GenBank/DDBJ databases">
        <title>Diversity of the mouse oral microbiome.</title>
        <authorList>
            <person name="Joseph S."/>
            <person name="Aduse-Opoku J."/>
            <person name="Curtis M."/>
            <person name="Wade W."/>
            <person name="Hashim A."/>
        </authorList>
    </citation>
    <scope>NUCLEOTIDE SEQUENCE [LARGE SCALE GENOMIC DNA]</scope>
    <source>
        <strain evidence="11 12">P11</strain>
    </source>
</reference>
<sequence length="651" mass="74774">MKKIKISILYVLSIHIMALIIMSLQRTLLLLTNLQHIESVTSKASWIFSALLRGIWFDNVIACYISALPLVVICILGLFNKVNKITFSSFNVYYILIYTVVFAIGFADIPYFAYFFKHLNSSIFNWNEESSTTAKMIFEETSYYIYMGVFLLVVIAFGYLIFKLSKRLLKLQQENIKGKEYFIYIPTCIILAILCILGIRGRFGYNPIKTSQAYFCNNSFLNQLGINPSFYFLRDVIESSKTHHSIDNVISEKDAISYTQKFFGLNPADEQKSPIARYIKAESPAKEMNIVVILMESMSADLLKVTENGKEITPFLNQLIKKSYYFDHFYSAGTHTNHGILATLYGLPALFDKNMMKNVTIPLCQGLPNTLQEQNYKTMFFMPHESQYDNMNAFLLENGFEEIYSQENYPPKMRKNSFGVADDFLLSYSLNKINEKAPTSSPFFATILTVSNHPPYIVPEKFENVSTKPEFQIVAFADDAIRQFFTDAEKQSWFKNTIFVLLGDHGKIVGTQTYEMPLSLNHIPLIIYSPAFTDMPTTVSNPGGQVDVFPTIMGLLDRSYMNNTFGVDMFKTKRPYMFFSSDNALGCIDDKYFYTYNFKSKIDGLYEYSENSSENVLSQFKQKADSMNLYSAAMFQTANYMLKHELTRVKK</sequence>
<dbReference type="RefSeq" id="WP_135107122.1">
    <property type="nucleotide sequence ID" value="NZ_JADGKW010000006.1"/>
</dbReference>
<feature type="transmembrane region" description="Helical" evidence="9">
    <location>
        <begin position="143"/>
        <end position="161"/>
    </location>
</feature>
<proteinExistence type="predicted"/>
<dbReference type="Proteomes" id="UP000298285">
    <property type="component" value="Unassembled WGS sequence"/>
</dbReference>
<keyword evidence="4 9" id="KW-1133">Transmembrane helix</keyword>